<keyword evidence="1" id="KW-0812">Transmembrane</keyword>
<keyword evidence="1" id="KW-0472">Membrane</keyword>
<dbReference type="AlphaFoldDB" id="A0A6B0UIF3"/>
<protein>
    <submittedName>
        <fullName evidence="2">Uncharacterized protein</fullName>
    </submittedName>
</protein>
<organism evidence="2">
    <name type="scientific">Ixodes ricinus</name>
    <name type="common">Common tick</name>
    <name type="synonym">Acarus ricinus</name>
    <dbReference type="NCBI Taxonomy" id="34613"/>
    <lineage>
        <taxon>Eukaryota</taxon>
        <taxon>Metazoa</taxon>
        <taxon>Ecdysozoa</taxon>
        <taxon>Arthropoda</taxon>
        <taxon>Chelicerata</taxon>
        <taxon>Arachnida</taxon>
        <taxon>Acari</taxon>
        <taxon>Parasitiformes</taxon>
        <taxon>Ixodida</taxon>
        <taxon>Ixodoidea</taxon>
        <taxon>Ixodidae</taxon>
        <taxon>Ixodinae</taxon>
        <taxon>Ixodes</taxon>
    </lineage>
</organism>
<name>A0A6B0UIF3_IXORI</name>
<feature type="transmembrane region" description="Helical" evidence="1">
    <location>
        <begin position="12"/>
        <end position="31"/>
    </location>
</feature>
<feature type="transmembrane region" description="Helical" evidence="1">
    <location>
        <begin position="51"/>
        <end position="69"/>
    </location>
</feature>
<evidence type="ECO:0000256" key="1">
    <source>
        <dbReference type="SAM" id="Phobius"/>
    </source>
</evidence>
<keyword evidence="1" id="KW-1133">Transmembrane helix</keyword>
<reference evidence="2" key="1">
    <citation type="submission" date="2019-12" db="EMBL/GenBank/DDBJ databases">
        <title>An insight into the sialome of adult female Ixodes ricinus ticks feeding for 6 days.</title>
        <authorList>
            <person name="Perner J."/>
            <person name="Ribeiro J.M.C."/>
        </authorList>
    </citation>
    <scope>NUCLEOTIDE SEQUENCE</scope>
    <source>
        <strain evidence="2">Semi-engorged</strain>
        <tissue evidence="2">Salivary glands</tissue>
    </source>
</reference>
<dbReference type="EMBL" id="GIFC01006310">
    <property type="protein sequence ID" value="MXU88393.1"/>
    <property type="molecule type" value="Transcribed_RNA"/>
</dbReference>
<accession>A0A6B0UIF3</accession>
<proteinExistence type="predicted"/>
<evidence type="ECO:0000313" key="2">
    <source>
        <dbReference type="EMBL" id="MXU88393.1"/>
    </source>
</evidence>
<sequence length="101" mass="11237">MPDWASQCGLRPRFGMLSLTLTRAMCLAWIITQTSFSLSESESGDFHRSIWRIFFLGVALGFGAGCSVSDMHEQSVPSDRSFCTFGWARSTCVCGIPMLWT</sequence>